<reference evidence="1" key="1">
    <citation type="journal article" date="2015" name="MBio">
        <title>Eco-Evolutionary Dynamics of Episomes among Ecologically Cohesive Bacterial Populations.</title>
        <authorList>
            <person name="Xue H."/>
            <person name="Cordero O.X."/>
            <person name="Camas F.M."/>
            <person name="Trimble W."/>
            <person name="Meyer F."/>
            <person name="Guglielmini J."/>
            <person name="Rocha E.P."/>
            <person name="Polz M.F."/>
        </authorList>
    </citation>
    <scope>NUCLEOTIDE SEQUENCE</scope>
    <source>
        <strain evidence="1">1F_145</strain>
    </source>
</reference>
<proteinExistence type="predicted"/>
<protein>
    <recommendedName>
        <fullName evidence="2">DUF3383 domain-containing protein</fullName>
    </recommendedName>
</protein>
<dbReference type="Pfam" id="PF11863">
    <property type="entry name" value="DUF3383"/>
    <property type="match status" value="1"/>
</dbReference>
<dbReference type="AlphaFoldDB" id="A0A0H3ZLJ2"/>
<sequence length="415" mass="45285">MMSRSVDNIIPVTWNIKRSGIGAVSFGVALAAYGDAMTPEDQVMGLFTSYEDLLERHPTRDDLLGVGKNWFDSGGATLITIGYQYGAAEEAAAPVAKTAKRSAKTAVEVTPQSTAMDDMAVRLAQVASLATPTNFVEAMMKAADSSWFYFPFSTQTPAPLTQDEWENAVSWCDANSRFLSMTVTDETAIDPSVTTDLGSYIKSLGYRRCSIAYTTQNDYMGVRMAGMMGMTDYTQPNSYKDAEYKSINQAPDDLGGTDIATLIAKGYYFNTEIAAKASNTPAMLQNTVSTSQYGETIAEVMGTDSYLINLQNSLLNVVTGQINLPQTPDGQQLAISAANQLGEMYITNGFLGQREVIHPITKETVITRGYITTTVPEDVYKLTDAERGEHKLYPITQYIYRSGSAWTVAATVNVW</sequence>
<evidence type="ECO:0000313" key="1">
    <source>
        <dbReference type="EMBL" id="AKN36955.1"/>
    </source>
</evidence>
<accession>A0A0H3ZLJ2</accession>
<evidence type="ECO:0008006" key="2">
    <source>
        <dbReference type="Google" id="ProtNLM"/>
    </source>
</evidence>
<organism evidence="1">
    <name type="scientific">Vibrio splendidus</name>
    <dbReference type="NCBI Taxonomy" id="29497"/>
    <lineage>
        <taxon>Bacteria</taxon>
        <taxon>Pseudomonadati</taxon>
        <taxon>Pseudomonadota</taxon>
        <taxon>Gammaproteobacteria</taxon>
        <taxon>Vibrionales</taxon>
        <taxon>Vibrionaceae</taxon>
        <taxon>Vibrio</taxon>
    </lineage>
</organism>
<name>A0A0H3ZLJ2_VIBSP</name>
<dbReference type="InterPro" id="IPR021808">
    <property type="entry name" value="DUF3383"/>
</dbReference>
<dbReference type="EMBL" id="KP795517">
    <property type="protein sequence ID" value="AKN36955.1"/>
    <property type="molecule type" value="Genomic_DNA"/>
</dbReference>